<reference evidence="2 3" key="1">
    <citation type="submission" date="2014-12" db="EMBL/GenBank/DDBJ databases">
        <title>Genome assembly of Enhygromyxa salina DSM 15201.</title>
        <authorList>
            <person name="Sharma G."/>
            <person name="Subramanian S."/>
        </authorList>
    </citation>
    <scope>NUCLEOTIDE SEQUENCE [LARGE SCALE GENOMIC DNA]</scope>
    <source>
        <strain evidence="2 3">DSM 15201</strain>
    </source>
</reference>
<evidence type="ECO:0000313" key="2">
    <source>
        <dbReference type="EMBL" id="KIG15534.1"/>
    </source>
</evidence>
<organism evidence="2 3">
    <name type="scientific">Enhygromyxa salina</name>
    <dbReference type="NCBI Taxonomy" id="215803"/>
    <lineage>
        <taxon>Bacteria</taxon>
        <taxon>Pseudomonadati</taxon>
        <taxon>Myxococcota</taxon>
        <taxon>Polyangia</taxon>
        <taxon>Nannocystales</taxon>
        <taxon>Nannocystaceae</taxon>
        <taxon>Enhygromyxa</taxon>
    </lineage>
</organism>
<dbReference type="InterPro" id="IPR011579">
    <property type="entry name" value="ATPase_dom"/>
</dbReference>
<dbReference type="InterPro" id="IPR036390">
    <property type="entry name" value="WH_DNA-bd_sf"/>
</dbReference>
<comment type="caution">
    <text evidence="2">The sequence shown here is derived from an EMBL/GenBank/DDBJ whole genome shotgun (WGS) entry which is preliminary data.</text>
</comment>
<dbReference type="AlphaFoldDB" id="A0A0C1ZCV2"/>
<dbReference type="RefSeq" id="WP_052551580.1">
    <property type="nucleotide sequence ID" value="NZ_JMCC02000052.1"/>
</dbReference>
<gene>
    <name evidence="2" type="ORF">DB30_05557</name>
</gene>
<name>A0A0C1ZCV2_9BACT</name>
<protein>
    <submittedName>
        <fullName evidence="2">Archaeal ATPase</fullName>
    </submittedName>
</protein>
<dbReference type="InterPro" id="IPR027417">
    <property type="entry name" value="P-loop_NTPase"/>
</dbReference>
<dbReference type="Pfam" id="PF01637">
    <property type="entry name" value="ATPase_2"/>
    <property type="match status" value="1"/>
</dbReference>
<evidence type="ECO:0000259" key="1">
    <source>
        <dbReference type="Pfam" id="PF01637"/>
    </source>
</evidence>
<sequence length="499" mass="55575">MTRAHQSSVGRRRERELLSSAARVDRAALVAIYGRRRVGKTHLVRAHLEPTAGTYFEAIGQHAAPKAVQLDNFKQQLEATFLNHRLPPLNDWREALSLLADGVEAAAIRHPSEPVVVFFDELPWMSTHRSGLLPAIDHLWNARLSKLPNLVWVLCGSAASFMIDRLINAKGGLHNRVTHRIRLEPFRLSEVRELLASRGLRRGTAQTLELYMALGGVAHYLLQVPRGVSASQAIGQLCFDRAGPLSDEFGRLFASLFDDSGEHERLVRAVARKRSGVSRDELISSAGMASGGRLTRRLDELEAAGFLARFVPYGRKRRETSYRLIDEFSLFYLDWMDGAPASSFGARGARYWMSRANTPAYRSWAGYAFEGICLKHTAEIEAALGIDGMANEVGTWRYVTRPGSDVSGAQVDLLFDRPDGIINLCELKYCSEEFVLSKAYAKELVTKVEIFKQRTKTKKDVVVTLITTHGLKPGLWNDEVIDSVVTADALMADCSLRVP</sequence>
<proteinExistence type="predicted"/>
<dbReference type="SUPFAM" id="SSF46785">
    <property type="entry name" value="Winged helix' DNA-binding domain"/>
    <property type="match status" value="1"/>
</dbReference>
<evidence type="ECO:0000313" key="3">
    <source>
        <dbReference type="Proteomes" id="UP000031599"/>
    </source>
</evidence>
<dbReference type="Gene3D" id="3.40.50.300">
    <property type="entry name" value="P-loop containing nucleotide triphosphate hydrolases"/>
    <property type="match status" value="1"/>
</dbReference>
<dbReference type="PANTHER" id="PTHR34704:SF1">
    <property type="entry name" value="ATPASE"/>
    <property type="match status" value="1"/>
</dbReference>
<dbReference type="EMBL" id="JMCC02000052">
    <property type="protein sequence ID" value="KIG15534.1"/>
    <property type="molecule type" value="Genomic_DNA"/>
</dbReference>
<dbReference type="Proteomes" id="UP000031599">
    <property type="component" value="Unassembled WGS sequence"/>
</dbReference>
<accession>A0A0C1ZCV2</accession>
<dbReference type="PANTHER" id="PTHR34704">
    <property type="entry name" value="ATPASE"/>
    <property type="match status" value="1"/>
</dbReference>
<dbReference type="GO" id="GO:0005524">
    <property type="term" value="F:ATP binding"/>
    <property type="evidence" value="ECO:0007669"/>
    <property type="project" value="InterPro"/>
</dbReference>
<dbReference type="SUPFAM" id="SSF52540">
    <property type="entry name" value="P-loop containing nucleoside triphosphate hydrolases"/>
    <property type="match status" value="1"/>
</dbReference>
<feature type="domain" description="ATPase" evidence="1">
    <location>
        <begin position="13"/>
        <end position="223"/>
    </location>
</feature>